<name>A0A5B7DJU9_PORTR</name>
<accession>A0A5B7DJU9</accession>
<proteinExistence type="predicted"/>
<comment type="caution">
    <text evidence="2">The sequence shown here is derived from an EMBL/GenBank/DDBJ whole genome shotgun (WGS) entry which is preliminary data.</text>
</comment>
<sequence>MVEDESGIKRVVLVVEHYWRGGKVGRVSWQSDRVTCRATQNQESGSLRRARYTFPPYGSESSQSVGS</sequence>
<keyword evidence="3" id="KW-1185">Reference proteome</keyword>
<gene>
    <name evidence="2" type="ORF">E2C01_014421</name>
</gene>
<protein>
    <submittedName>
        <fullName evidence="2">Uncharacterized protein</fullName>
    </submittedName>
</protein>
<dbReference type="EMBL" id="VSRR010000975">
    <property type="protein sequence ID" value="MPC21435.1"/>
    <property type="molecule type" value="Genomic_DNA"/>
</dbReference>
<feature type="region of interest" description="Disordered" evidence="1">
    <location>
        <begin position="38"/>
        <end position="67"/>
    </location>
</feature>
<reference evidence="2 3" key="1">
    <citation type="submission" date="2019-05" db="EMBL/GenBank/DDBJ databases">
        <title>Another draft genome of Portunus trituberculatus and its Hox gene families provides insights of decapod evolution.</title>
        <authorList>
            <person name="Jeong J.-H."/>
            <person name="Song I."/>
            <person name="Kim S."/>
            <person name="Choi T."/>
            <person name="Kim D."/>
            <person name="Ryu S."/>
            <person name="Kim W."/>
        </authorList>
    </citation>
    <scope>NUCLEOTIDE SEQUENCE [LARGE SCALE GENOMIC DNA]</scope>
    <source>
        <tissue evidence="2">Muscle</tissue>
    </source>
</reference>
<evidence type="ECO:0000313" key="2">
    <source>
        <dbReference type="EMBL" id="MPC21435.1"/>
    </source>
</evidence>
<evidence type="ECO:0000256" key="1">
    <source>
        <dbReference type="SAM" id="MobiDB-lite"/>
    </source>
</evidence>
<dbReference type="AlphaFoldDB" id="A0A5B7DJU9"/>
<evidence type="ECO:0000313" key="3">
    <source>
        <dbReference type="Proteomes" id="UP000324222"/>
    </source>
</evidence>
<organism evidence="2 3">
    <name type="scientific">Portunus trituberculatus</name>
    <name type="common">Swimming crab</name>
    <name type="synonym">Neptunus trituberculatus</name>
    <dbReference type="NCBI Taxonomy" id="210409"/>
    <lineage>
        <taxon>Eukaryota</taxon>
        <taxon>Metazoa</taxon>
        <taxon>Ecdysozoa</taxon>
        <taxon>Arthropoda</taxon>
        <taxon>Crustacea</taxon>
        <taxon>Multicrustacea</taxon>
        <taxon>Malacostraca</taxon>
        <taxon>Eumalacostraca</taxon>
        <taxon>Eucarida</taxon>
        <taxon>Decapoda</taxon>
        <taxon>Pleocyemata</taxon>
        <taxon>Brachyura</taxon>
        <taxon>Eubrachyura</taxon>
        <taxon>Portunoidea</taxon>
        <taxon>Portunidae</taxon>
        <taxon>Portuninae</taxon>
        <taxon>Portunus</taxon>
    </lineage>
</organism>
<dbReference type="Proteomes" id="UP000324222">
    <property type="component" value="Unassembled WGS sequence"/>
</dbReference>